<dbReference type="AlphaFoldDB" id="A0A1I2HCT8"/>
<sequence length="127" mass="13400">MSYTRGCNRLSKLGNGGWTGRIGALALALALAGGCKRSELSGAEQSAPLVLEVAPGDLDAEVFVDGNYVGQVKVLQEPETGPLLLAPGIHRIEVRKPGRFPVQVTATVKKDRNGPVVIRAELLEDPS</sequence>
<dbReference type="Proteomes" id="UP000199400">
    <property type="component" value="Unassembled WGS sequence"/>
</dbReference>
<proteinExistence type="predicted"/>
<evidence type="ECO:0008006" key="3">
    <source>
        <dbReference type="Google" id="ProtNLM"/>
    </source>
</evidence>
<name>A0A1I2HCT8_9BACT</name>
<gene>
    <name evidence="1" type="ORF">SAMN02745121_07904</name>
</gene>
<evidence type="ECO:0000313" key="1">
    <source>
        <dbReference type="EMBL" id="SFF27994.1"/>
    </source>
</evidence>
<organism evidence="1 2">
    <name type="scientific">Nannocystis exedens</name>
    <dbReference type="NCBI Taxonomy" id="54"/>
    <lineage>
        <taxon>Bacteria</taxon>
        <taxon>Pseudomonadati</taxon>
        <taxon>Myxococcota</taxon>
        <taxon>Polyangia</taxon>
        <taxon>Nannocystales</taxon>
        <taxon>Nannocystaceae</taxon>
        <taxon>Nannocystis</taxon>
    </lineage>
</organism>
<dbReference type="PROSITE" id="PS51257">
    <property type="entry name" value="PROKAR_LIPOPROTEIN"/>
    <property type="match status" value="1"/>
</dbReference>
<protein>
    <recommendedName>
        <fullName evidence="3">PEGA domain-containing protein</fullName>
    </recommendedName>
</protein>
<evidence type="ECO:0000313" key="2">
    <source>
        <dbReference type="Proteomes" id="UP000199400"/>
    </source>
</evidence>
<reference evidence="2" key="1">
    <citation type="submission" date="2016-10" db="EMBL/GenBank/DDBJ databases">
        <authorList>
            <person name="Varghese N."/>
            <person name="Submissions S."/>
        </authorList>
    </citation>
    <scope>NUCLEOTIDE SEQUENCE [LARGE SCALE GENOMIC DNA]</scope>
    <source>
        <strain evidence="2">ATCC 25963</strain>
    </source>
</reference>
<keyword evidence="2" id="KW-1185">Reference proteome</keyword>
<dbReference type="EMBL" id="FOMX01000041">
    <property type="protein sequence ID" value="SFF27994.1"/>
    <property type="molecule type" value="Genomic_DNA"/>
</dbReference>
<accession>A0A1I2HCT8</accession>